<evidence type="ECO:0000256" key="7">
    <source>
        <dbReference type="ARBA" id="ARBA00023128"/>
    </source>
</evidence>
<evidence type="ECO:0000256" key="12">
    <source>
        <dbReference type="SAM" id="MobiDB-lite"/>
    </source>
</evidence>
<evidence type="ECO:0000256" key="1">
    <source>
        <dbReference type="ARBA" id="ARBA00004141"/>
    </source>
</evidence>
<dbReference type="STRING" id="91928.A0A0D2B4R0"/>
<feature type="region of interest" description="Disordered" evidence="12">
    <location>
        <begin position="1"/>
        <end position="22"/>
    </location>
</feature>
<feature type="repeat" description="Solcar" evidence="11">
    <location>
        <begin position="142"/>
        <end position="226"/>
    </location>
</feature>
<dbReference type="RefSeq" id="XP_016233906.1">
    <property type="nucleotide sequence ID" value="XM_016383203.1"/>
</dbReference>
<keyword evidence="2 10" id="KW-0813">Transport</keyword>
<keyword evidence="8 10" id="KW-0472">Membrane</keyword>
<dbReference type="PANTHER" id="PTHR46181:SF3">
    <property type="entry name" value="MITOCHONDRIAL GLYCINE TRANSPORTER"/>
    <property type="match status" value="1"/>
</dbReference>
<dbReference type="GO" id="GO:0015187">
    <property type="term" value="F:glycine transmembrane transporter activity"/>
    <property type="evidence" value="ECO:0007669"/>
    <property type="project" value="UniProtKB-UniRule"/>
</dbReference>
<evidence type="ECO:0000256" key="2">
    <source>
        <dbReference type="ARBA" id="ARBA00022448"/>
    </source>
</evidence>
<keyword evidence="7 10" id="KW-0496">Mitochondrion</keyword>
<dbReference type="Pfam" id="PF00153">
    <property type="entry name" value="Mito_carr"/>
    <property type="match status" value="3"/>
</dbReference>
<keyword evidence="3 10" id="KW-0812">Transmembrane</keyword>
<feature type="repeat" description="Solcar" evidence="11">
    <location>
        <begin position="256"/>
        <end position="340"/>
    </location>
</feature>
<dbReference type="GO" id="GO:1904983">
    <property type="term" value="P:glycine import into mitochondrion"/>
    <property type="evidence" value="ECO:0007669"/>
    <property type="project" value="UniProtKB-UniRule"/>
</dbReference>
<dbReference type="FunFam" id="1.50.40.10:FF:000103">
    <property type="entry name" value="Mitochondrial glycine transporter"/>
    <property type="match status" value="1"/>
</dbReference>
<dbReference type="InterPro" id="IPR030847">
    <property type="entry name" value="Hem25/SLC25A38"/>
</dbReference>
<comment type="similarity">
    <text evidence="10">Belongs to the mitochondrial carrier (TC 2.A.29) family. SLC25A38 subfamily.</text>
</comment>
<keyword evidence="4 10" id="KW-0677">Repeat</keyword>
<dbReference type="Gene3D" id="1.50.40.10">
    <property type="entry name" value="Mitochondrial carrier domain"/>
    <property type="match status" value="2"/>
</dbReference>
<accession>A0A0D2B4R0</accession>
<reference evidence="13 14" key="1">
    <citation type="submission" date="2015-01" db="EMBL/GenBank/DDBJ databases">
        <title>The Genome Sequence of Exophiala spinifera CBS89968.</title>
        <authorList>
            <consortium name="The Broad Institute Genomics Platform"/>
            <person name="Cuomo C."/>
            <person name="de Hoog S."/>
            <person name="Gorbushina A."/>
            <person name="Stielow B."/>
            <person name="Teixiera M."/>
            <person name="Abouelleil A."/>
            <person name="Chapman S.B."/>
            <person name="Priest M."/>
            <person name="Young S.K."/>
            <person name="Wortman J."/>
            <person name="Nusbaum C."/>
            <person name="Birren B."/>
        </authorList>
    </citation>
    <scope>NUCLEOTIDE SEQUENCE [LARGE SCALE GENOMIC DNA]</scope>
    <source>
        <strain evidence="13 14">CBS 89968</strain>
    </source>
</reference>
<keyword evidence="6 10" id="KW-1133">Transmembrane helix</keyword>
<evidence type="ECO:0000256" key="10">
    <source>
        <dbReference type="HAMAP-Rule" id="MF_03064"/>
    </source>
</evidence>
<comment type="subcellular location">
    <subcellularLocation>
        <location evidence="1">Membrane</location>
        <topology evidence="1">Multi-pass membrane protein</topology>
    </subcellularLocation>
    <subcellularLocation>
        <location evidence="10">Mitochondrion inner membrane</location>
        <topology evidence="10">Multi-pass membrane protein</topology>
    </subcellularLocation>
</comment>
<dbReference type="AlphaFoldDB" id="A0A0D2B4R0"/>
<dbReference type="OrthoDB" id="1924968at2759"/>
<dbReference type="SUPFAM" id="SSF103506">
    <property type="entry name" value="Mitochondrial carrier"/>
    <property type="match status" value="1"/>
</dbReference>
<evidence type="ECO:0000256" key="8">
    <source>
        <dbReference type="ARBA" id="ARBA00023136"/>
    </source>
</evidence>
<sequence length="355" mass="37348">MSHGTTSAASSNRSSSNSSSSGKRAHPYFHFLAGLTSGVSSAVLLQPADLLKTRVQQSRSSSLVPVLKSILSGPHPVAALWRGTLPSALRTGFGSALYFTSLSSLRQVLANATPAAAGNDGHSGNSTSSIPVRKSSSVLPKLSNAQNLITGASARVFAGFVLMPVTVIKVRYESDLYAYKSIASASRSIYASEGLKGFFSGFGATAVRDAPYAGLYVVFYEACKTRLNKLLSSSSPGSGAAVDVSDGRGRHASFASSATINASSGVLAAGLATSFTNPFDAVKTRLQLMPGKYRNMAHAVRTMLKEDGVKSFFDGLALRMGRKALSSALAWTVYEELIGRAERFVERRDGDKVIV</sequence>
<dbReference type="InterPro" id="IPR018108">
    <property type="entry name" value="MCP_transmembrane"/>
</dbReference>
<feature type="repeat" description="Solcar" evidence="11">
    <location>
        <begin position="25"/>
        <end position="108"/>
    </location>
</feature>
<dbReference type="GeneID" id="27335964"/>
<gene>
    <name evidence="13" type="ORF">PV08_08881</name>
</gene>
<evidence type="ECO:0000256" key="4">
    <source>
        <dbReference type="ARBA" id="ARBA00022737"/>
    </source>
</evidence>
<proteinExistence type="inferred from homology"/>
<evidence type="ECO:0000313" key="13">
    <source>
        <dbReference type="EMBL" id="KIW13690.1"/>
    </source>
</evidence>
<dbReference type="HAMAP" id="MF_03064">
    <property type="entry name" value="SLC25A38"/>
    <property type="match status" value="1"/>
</dbReference>
<protein>
    <recommendedName>
        <fullName evidence="10">Mitochondrial glycine transporter</fullName>
    </recommendedName>
    <alternativeName>
        <fullName evidence="10">Solute carrier family 25 member 38 homolog</fullName>
    </alternativeName>
</protein>
<dbReference type="InterPro" id="IPR023395">
    <property type="entry name" value="MCP_dom_sf"/>
</dbReference>
<evidence type="ECO:0000256" key="6">
    <source>
        <dbReference type="ARBA" id="ARBA00022989"/>
    </source>
</evidence>
<organism evidence="13 14">
    <name type="scientific">Exophiala spinifera</name>
    <dbReference type="NCBI Taxonomy" id="91928"/>
    <lineage>
        <taxon>Eukaryota</taxon>
        <taxon>Fungi</taxon>
        <taxon>Dikarya</taxon>
        <taxon>Ascomycota</taxon>
        <taxon>Pezizomycotina</taxon>
        <taxon>Eurotiomycetes</taxon>
        <taxon>Chaetothyriomycetidae</taxon>
        <taxon>Chaetothyriales</taxon>
        <taxon>Herpotrichiellaceae</taxon>
        <taxon>Exophiala</taxon>
    </lineage>
</organism>
<dbReference type="Proteomes" id="UP000053328">
    <property type="component" value="Unassembled WGS sequence"/>
</dbReference>
<dbReference type="EMBL" id="KN847497">
    <property type="protein sequence ID" value="KIW13690.1"/>
    <property type="molecule type" value="Genomic_DNA"/>
</dbReference>
<dbReference type="HOGENOM" id="CLU_015166_0_3_1"/>
<evidence type="ECO:0000256" key="5">
    <source>
        <dbReference type="ARBA" id="ARBA00022792"/>
    </source>
</evidence>
<feature type="compositionally biased region" description="Low complexity" evidence="12">
    <location>
        <begin position="7"/>
        <end position="21"/>
    </location>
</feature>
<dbReference type="VEuPathDB" id="FungiDB:PV08_08881"/>
<comment type="function">
    <text evidence="10">Mitochondrial glycine transporter that imports glycine into the mitochondrial matrix. Plays an important role in providing glycine for the first enzymatic step in heme biosynthesis, the condensation of glycine with succinyl-CoA to produce 5-aminolevulinate (ALA) in the miochondrial matrix.</text>
</comment>
<keyword evidence="14" id="KW-1185">Reference proteome</keyword>
<evidence type="ECO:0000256" key="11">
    <source>
        <dbReference type="PROSITE-ProRule" id="PRU00282"/>
    </source>
</evidence>
<name>A0A0D2B4R0_9EURO</name>
<dbReference type="PROSITE" id="PS50920">
    <property type="entry name" value="SOLCAR"/>
    <property type="match status" value="3"/>
</dbReference>
<dbReference type="PANTHER" id="PTHR46181">
    <property type="entry name" value="MITOCHONDRIAL GLYCINE TRANSPORTER"/>
    <property type="match status" value="1"/>
</dbReference>
<keyword evidence="5 10" id="KW-0999">Mitochondrion inner membrane</keyword>
<evidence type="ECO:0000256" key="3">
    <source>
        <dbReference type="ARBA" id="ARBA00022692"/>
    </source>
</evidence>
<comment type="catalytic activity">
    <reaction evidence="9 10">
        <text>glycine(in) = glycine(out)</text>
        <dbReference type="Rhea" id="RHEA:70715"/>
        <dbReference type="ChEBI" id="CHEBI:57305"/>
    </reaction>
</comment>
<evidence type="ECO:0000313" key="14">
    <source>
        <dbReference type="Proteomes" id="UP000053328"/>
    </source>
</evidence>
<dbReference type="GO" id="GO:0005743">
    <property type="term" value="C:mitochondrial inner membrane"/>
    <property type="evidence" value="ECO:0007669"/>
    <property type="project" value="UniProtKB-SubCell"/>
</dbReference>
<evidence type="ECO:0000256" key="9">
    <source>
        <dbReference type="ARBA" id="ARBA00034060"/>
    </source>
</evidence>